<accession>A0ABN7SBG1</accession>
<feature type="compositionally biased region" description="Low complexity" evidence="1">
    <location>
        <begin position="75"/>
        <end position="85"/>
    </location>
</feature>
<dbReference type="RefSeq" id="WP_213486812.1">
    <property type="nucleotide sequence ID" value="NZ_CAJRAY010000097.1"/>
</dbReference>
<protein>
    <submittedName>
        <fullName evidence="2">Uncharacterized protein</fullName>
    </submittedName>
</protein>
<sequence>MRRSEDRHAPDPERKLLSMFPEAEVFDILDAFGDPDGEFAEEPGEARRISSSRGRSKPETDAVTNDGPFPDVPDADAVAAGSPVDPVSPPDEFHGTDLLNGAVRTADETSQDR</sequence>
<evidence type="ECO:0000313" key="2">
    <source>
        <dbReference type="EMBL" id="CAG5092728.1"/>
    </source>
</evidence>
<evidence type="ECO:0000256" key="1">
    <source>
        <dbReference type="SAM" id="MobiDB-lite"/>
    </source>
</evidence>
<comment type="caution">
    <text evidence="2">The sequence shown here is derived from an EMBL/GenBank/DDBJ whole genome shotgun (WGS) entry which is preliminary data.</text>
</comment>
<feature type="compositionally biased region" description="Acidic residues" evidence="1">
    <location>
        <begin position="33"/>
        <end position="43"/>
    </location>
</feature>
<keyword evidence="3" id="KW-1185">Reference proteome</keyword>
<dbReference type="Proteomes" id="UP000681526">
    <property type="component" value="Unassembled WGS sequence"/>
</dbReference>
<evidence type="ECO:0000313" key="3">
    <source>
        <dbReference type="Proteomes" id="UP000681526"/>
    </source>
</evidence>
<name>A0ABN7SBG1_THEXY</name>
<feature type="region of interest" description="Disordered" evidence="1">
    <location>
        <begin position="32"/>
        <end position="113"/>
    </location>
</feature>
<organism evidence="2 3">
    <name type="scientific">Thermobacillus xylanilyticus</name>
    <dbReference type="NCBI Taxonomy" id="76633"/>
    <lineage>
        <taxon>Bacteria</taxon>
        <taxon>Bacillati</taxon>
        <taxon>Bacillota</taxon>
        <taxon>Bacilli</taxon>
        <taxon>Bacillales</taxon>
        <taxon>Paenibacillaceae</taxon>
        <taxon>Thermobacillus</taxon>
    </lineage>
</organism>
<reference evidence="2 3" key="1">
    <citation type="submission" date="2021-04" db="EMBL/GenBank/DDBJ databases">
        <authorList>
            <person name="Rakotoarivonina H."/>
        </authorList>
    </citation>
    <scope>NUCLEOTIDE SEQUENCE [LARGE SCALE GENOMIC DNA]</scope>
    <source>
        <strain evidence="2 3">XE</strain>
    </source>
</reference>
<dbReference type="EMBL" id="CAJRAY010000097">
    <property type="protein sequence ID" value="CAG5092728.1"/>
    <property type="molecule type" value="Genomic_DNA"/>
</dbReference>
<gene>
    <name evidence="2" type="primary">txxe 2689</name>
    <name evidence="2" type="ORF">TXXE_18610</name>
</gene>
<proteinExistence type="predicted"/>